<gene>
    <name evidence="8" type="ORF">AYBTSS11_LOCUS8029</name>
</gene>
<dbReference type="PANTHER" id="PTHR31500">
    <property type="entry name" value="AT-HOOK MOTIF NUCLEAR-LOCALIZED PROTEIN 9"/>
    <property type="match status" value="1"/>
</dbReference>
<comment type="domain">
    <text evidence="5">The PPC domain mediates interactions between AHL proteins.</text>
</comment>
<dbReference type="GO" id="GO:0005634">
    <property type="term" value="C:nucleus"/>
    <property type="evidence" value="ECO:0007669"/>
    <property type="project" value="UniProtKB-SubCell"/>
</dbReference>
<organism evidence="8 9">
    <name type="scientific">Sphenostylis stenocarpa</name>
    <dbReference type="NCBI Taxonomy" id="92480"/>
    <lineage>
        <taxon>Eukaryota</taxon>
        <taxon>Viridiplantae</taxon>
        <taxon>Streptophyta</taxon>
        <taxon>Embryophyta</taxon>
        <taxon>Tracheophyta</taxon>
        <taxon>Spermatophyta</taxon>
        <taxon>Magnoliopsida</taxon>
        <taxon>eudicotyledons</taxon>
        <taxon>Gunneridae</taxon>
        <taxon>Pentapetalae</taxon>
        <taxon>rosids</taxon>
        <taxon>fabids</taxon>
        <taxon>Fabales</taxon>
        <taxon>Fabaceae</taxon>
        <taxon>Papilionoideae</taxon>
        <taxon>50 kb inversion clade</taxon>
        <taxon>NPAAA clade</taxon>
        <taxon>indigoferoid/millettioid clade</taxon>
        <taxon>Phaseoleae</taxon>
        <taxon>Sphenostylis</taxon>
    </lineage>
</organism>
<feature type="compositionally biased region" description="Polar residues" evidence="6">
    <location>
        <begin position="316"/>
        <end position="326"/>
    </location>
</feature>
<evidence type="ECO:0000259" key="7">
    <source>
        <dbReference type="PROSITE" id="PS51742"/>
    </source>
</evidence>
<evidence type="ECO:0000256" key="4">
    <source>
        <dbReference type="ARBA" id="ARBA00023242"/>
    </source>
</evidence>
<dbReference type="InterPro" id="IPR039605">
    <property type="entry name" value="AHL"/>
</dbReference>
<accession>A0AA86VX74</accession>
<comment type="subcellular location">
    <subcellularLocation>
        <location evidence="5">Nucleus</location>
    </subcellularLocation>
</comment>
<proteinExistence type="predicted"/>
<dbReference type="PANTHER" id="PTHR31500:SF116">
    <property type="entry name" value="AT-HOOK MOTIF NUCLEAR-LOCALIZED PROTEIN"/>
    <property type="match status" value="1"/>
</dbReference>
<keyword evidence="2 5" id="KW-0238">DNA-binding</keyword>
<dbReference type="Proteomes" id="UP001189624">
    <property type="component" value="Chromosome 3"/>
</dbReference>
<evidence type="ECO:0000256" key="1">
    <source>
        <dbReference type="ARBA" id="ARBA00023015"/>
    </source>
</evidence>
<feature type="compositionally biased region" description="Polar residues" evidence="6">
    <location>
        <begin position="295"/>
        <end position="305"/>
    </location>
</feature>
<keyword evidence="9" id="KW-1185">Reference proteome</keyword>
<feature type="domain" description="PPC" evidence="7">
    <location>
        <begin position="162"/>
        <end position="304"/>
    </location>
</feature>
<dbReference type="EMBL" id="OY731400">
    <property type="protein sequence ID" value="CAJ1937446.1"/>
    <property type="molecule type" value="Genomic_DNA"/>
</dbReference>
<dbReference type="Pfam" id="PF03479">
    <property type="entry name" value="PCC"/>
    <property type="match status" value="1"/>
</dbReference>
<evidence type="ECO:0000256" key="3">
    <source>
        <dbReference type="ARBA" id="ARBA00023163"/>
    </source>
</evidence>
<evidence type="ECO:0000313" key="9">
    <source>
        <dbReference type="Proteomes" id="UP001189624"/>
    </source>
</evidence>
<feature type="compositionally biased region" description="Gly residues" evidence="6">
    <location>
        <begin position="26"/>
        <end position="36"/>
    </location>
</feature>
<reference evidence="8" key="1">
    <citation type="submission" date="2023-10" db="EMBL/GenBank/DDBJ databases">
        <authorList>
            <person name="Domelevo Entfellner J.-B."/>
        </authorList>
    </citation>
    <scope>NUCLEOTIDE SEQUENCE</scope>
</reference>
<sequence length="368" mass="37768">MDGREVMAFSGGSASYYMHRGGVGGSGSGPLSGGEGFQAAPGFRPLSNTDIHAESNARIQGGGSVGSSSTFSVEPPHRANFNHGIGIGIGAPSSEPVKKKRGRPRKYGPDGTVSLKLSPMSAPPNSTQGEIATSLSQKKGRGRPPGSGRKQQLAALGEWMNSSAGLAFSPHVVTIGVGEDIVAKLLLLSQQRPRALCILSGTGTVSSVTLRQPASTNASLTFEGRFQILCLSGSYLVAEDGGPSNRTGGISVSLSSPDGHVIGGGVAVLIAGSPVQVVLCSFVYGGAKAKPKQGLTITDESSEQSQHNDKLASPASAPTGQNQNYLPSAHIWSGSRPAELKNTQTHTGIDLTRGFAPTHAETNDLFGD</sequence>
<dbReference type="GO" id="GO:0003680">
    <property type="term" value="F:minor groove of adenine-thymine-rich DNA binding"/>
    <property type="evidence" value="ECO:0007669"/>
    <property type="project" value="UniProtKB-UniRule"/>
</dbReference>
<evidence type="ECO:0000256" key="6">
    <source>
        <dbReference type="SAM" id="MobiDB-lite"/>
    </source>
</evidence>
<feature type="compositionally biased region" description="Polar residues" evidence="6">
    <location>
        <begin position="123"/>
        <end position="136"/>
    </location>
</feature>
<feature type="region of interest" description="Disordered" evidence="6">
    <location>
        <begin position="293"/>
        <end position="329"/>
    </location>
</feature>
<name>A0AA86VX74_9FABA</name>
<dbReference type="SUPFAM" id="SSF117856">
    <property type="entry name" value="AF0104/ALDC/Ptd012-like"/>
    <property type="match status" value="1"/>
</dbReference>
<dbReference type="PROSITE" id="PS51742">
    <property type="entry name" value="PPC"/>
    <property type="match status" value="1"/>
</dbReference>
<dbReference type="InterPro" id="IPR005175">
    <property type="entry name" value="PPC_dom"/>
</dbReference>
<keyword evidence="4 5" id="KW-0539">Nucleus</keyword>
<evidence type="ECO:0000256" key="5">
    <source>
        <dbReference type="RuleBase" id="RU367031"/>
    </source>
</evidence>
<dbReference type="AlphaFoldDB" id="A0AA86VX74"/>
<feature type="region of interest" description="Disordered" evidence="6">
    <location>
        <begin position="348"/>
        <end position="368"/>
    </location>
</feature>
<keyword evidence="1 5" id="KW-0805">Transcription regulation</keyword>
<keyword evidence="3 5" id="KW-0804">Transcription</keyword>
<feature type="region of interest" description="Disordered" evidence="6">
    <location>
        <begin position="26"/>
        <end position="152"/>
    </location>
</feature>
<comment type="function">
    <text evidence="5">Transcription factor that specifically binds AT-rich DNA sequences related to the nuclear matrix attachment regions (MARs).</text>
</comment>
<evidence type="ECO:0000256" key="2">
    <source>
        <dbReference type="ARBA" id="ARBA00023125"/>
    </source>
</evidence>
<evidence type="ECO:0000313" key="8">
    <source>
        <dbReference type="EMBL" id="CAJ1937446.1"/>
    </source>
</evidence>
<dbReference type="Gene3D" id="3.30.1330.80">
    <property type="entry name" value="Hypothetical protein, similar to alpha- acetolactate decarboxylase, domain 2"/>
    <property type="match status" value="1"/>
</dbReference>
<dbReference type="Gramene" id="rna-AYBTSS11_LOCUS8029">
    <property type="protein sequence ID" value="CAJ1937446.1"/>
    <property type="gene ID" value="gene-AYBTSS11_LOCUS8029"/>
</dbReference>
<dbReference type="CDD" id="cd11378">
    <property type="entry name" value="DUF296"/>
    <property type="match status" value="1"/>
</dbReference>
<protein>
    <recommendedName>
        <fullName evidence="5">AT-hook motif nuclear-localized protein</fullName>
    </recommendedName>
</protein>